<reference evidence="1 2" key="1">
    <citation type="journal article" date="2017" name="Front. Genet.">
        <title>Draft sequencing of the heterozygous diploid genome of Satsuma (Citrus unshiu Marc.) using a hybrid assembly approach.</title>
        <authorList>
            <person name="Shimizu T."/>
            <person name="Tanizawa Y."/>
            <person name="Mochizuki T."/>
            <person name="Nagasaki H."/>
            <person name="Yoshioka T."/>
            <person name="Toyoda A."/>
            <person name="Fujiyama A."/>
            <person name="Kaminuma E."/>
            <person name="Nakamura Y."/>
        </authorList>
    </citation>
    <scope>NUCLEOTIDE SEQUENCE [LARGE SCALE GENOMIC DNA]</scope>
    <source>
        <strain evidence="2">cv. Miyagawa wase</strain>
    </source>
</reference>
<keyword evidence="2" id="KW-1185">Reference proteome</keyword>
<dbReference type="PANTHER" id="PTHR37760">
    <property type="entry name" value="CHAPERONE"/>
    <property type="match status" value="1"/>
</dbReference>
<sequence>MEGLTASEVAGFGVGTVLLCATIAAPKLDAFFSASQRSSLGMCKKCGDVGMIACSRCKGMGLIKSNGLFGFSIMDELYPPLDGAESQMKSIGCSKCKGRGHFCCPACSNKPQV</sequence>
<name>A0A2H5P1R1_CITUN</name>
<protein>
    <submittedName>
        <fullName evidence="1">Uncharacterized protein</fullName>
    </submittedName>
</protein>
<accession>A0A2H5P1R1</accession>
<organism evidence="1 2">
    <name type="scientific">Citrus unshiu</name>
    <name type="common">Satsuma mandarin</name>
    <name type="synonym">Citrus nobilis var. unshiu</name>
    <dbReference type="NCBI Taxonomy" id="55188"/>
    <lineage>
        <taxon>Eukaryota</taxon>
        <taxon>Viridiplantae</taxon>
        <taxon>Streptophyta</taxon>
        <taxon>Embryophyta</taxon>
        <taxon>Tracheophyta</taxon>
        <taxon>Spermatophyta</taxon>
        <taxon>Magnoliopsida</taxon>
        <taxon>eudicotyledons</taxon>
        <taxon>Gunneridae</taxon>
        <taxon>Pentapetalae</taxon>
        <taxon>rosids</taxon>
        <taxon>malvids</taxon>
        <taxon>Sapindales</taxon>
        <taxon>Rutaceae</taxon>
        <taxon>Aurantioideae</taxon>
        <taxon>Citrus</taxon>
    </lineage>
</organism>
<dbReference type="EMBL" id="BDQV01000032">
    <property type="protein sequence ID" value="GAY46290.1"/>
    <property type="molecule type" value="Genomic_DNA"/>
</dbReference>
<proteinExistence type="predicted"/>
<evidence type="ECO:0000313" key="1">
    <source>
        <dbReference type="EMBL" id="GAY46290.1"/>
    </source>
</evidence>
<gene>
    <name evidence="1" type="ORF">CUMW_095910</name>
</gene>
<comment type="caution">
    <text evidence="1">The sequence shown here is derived from an EMBL/GenBank/DDBJ whole genome shotgun (WGS) entry which is preliminary data.</text>
</comment>
<dbReference type="Proteomes" id="UP000236630">
    <property type="component" value="Unassembled WGS sequence"/>
</dbReference>
<dbReference type="AlphaFoldDB" id="A0A2H5P1R1"/>
<dbReference type="STRING" id="55188.A0A2H5P1R1"/>
<dbReference type="PANTHER" id="PTHR37760:SF1">
    <property type="entry name" value="CHAPERONE"/>
    <property type="match status" value="1"/>
</dbReference>
<evidence type="ECO:0000313" key="2">
    <source>
        <dbReference type="Proteomes" id="UP000236630"/>
    </source>
</evidence>